<proteinExistence type="inferred from homology"/>
<dbReference type="PROSITE" id="PS01076">
    <property type="entry name" value="ACETATE_KINASE_2"/>
    <property type="match status" value="1"/>
</dbReference>
<feature type="binding site" evidence="9">
    <location>
        <begin position="340"/>
        <end position="344"/>
    </location>
    <ligand>
        <name>ATP</name>
        <dbReference type="ChEBI" id="CHEBI:30616"/>
    </ligand>
</feature>
<feature type="binding site" evidence="9">
    <location>
        <position position="18"/>
    </location>
    <ligand>
        <name>Mg(2+)</name>
        <dbReference type="ChEBI" id="CHEBI:18420"/>
    </ligand>
</feature>
<dbReference type="Gene3D" id="3.30.420.40">
    <property type="match status" value="2"/>
</dbReference>
<comment type="catalytic activity">
    <reaction evidence="9">
        <text>acetate + ATP = acetyl phosphate + ADP</text>
        <dbReference type="Rhea" id="RHEA:11352"/>
        <dbReference type="ChEBI" id="CHEBI:22191"/>
        <dbReference type="ChEBI" id="CHEBI:30089"/>
        <dbReference type="ChEBI" id="CHEBI:30616"/>
        <dbReference type="ChEBI" id="CHEBI:456216"/>
        <dbReference type="EC" id="2.7.2.1"/>
    </reaction>
</comment>
<comment type="subunit">
    <text evidence="9">Homodimer.</text>
</comment>
<keyword evidence="7 9" id="KW-0067">ATP-binding</keyword>
<feature type="active site" description="Proton donor/acceptor" evidence="9">
    <location>
        <position position="161"/>
    </location>
</feature>
<name>A0A4R5VWT4_9BURK</name>
<protein>
    <recommendedName>
        <fullName evidence="9">Acetate kinase</fullName>
        <ecNumber evidence="9">2.7.2.1</ecNumber>
    </recommendedName>
    <alternativeName>
        <fullName evidence="9">Acetokinase</fullName>
    </alternativeName>
</protein>
<gene>
    <name evidence="9" type="primary">ackA</name>
    <name evidence="11" type="ORF">E2I14_15790</name>
</gene>
<feature type="binding site" evidence="9">
    <location>
        <begin position="220"/>
        <end position="224"/>
    </location>
    <ligand>
        <name>ATP</name>
        <dbReference type="ChEBI" id="CHEBI:30616"/>
    </ligand>
</feature>
<dbReference type="InterPro" id="IPR004372">
    <property type="entry name" value="Ac/propionate_kinase"/>
</dbReference>
<dbReference type="RefSeq" id="WP_133330287.1">
    <property type="nucleotide sequence ID" value="NZ_SMYL01000010.1"/>
</dbReference>
<comment type="pathway">
    <text evidence="9">Metabolic intermediate biosynthesis; acetyl-CoA biosynthesis; acetyl-CoA from acetate: step 1/2.</text>
</comment>
<keyword evidence="4 9" id="KW-0479">Metal-binding</keyword>
<comment type="cofactor">
    <cofactor evidence="9">
        <name>Mg(2+)</name>
        <dbReference type="ChEBI" id="CHEBI:18420"/>
    </cofactor>
    <cofactor evidence="9">
        <name>Mn(2+)</name>
        <dbReference type="ChEBI" id="CHEBI:29035"/>
    </cofactor>
    <text evidence="9">Mg(2+). Can also accept Mn(2+).</text>
</comment>
<keyword evidence="3 9" id="KW-0808">Transferase</keyword>
<dbReference type="Pfam" id="PF00871">
    <property type="entry name" value="Acetate_kinase"/>
    <property type="match status" value="1"/>
</dbReference>
<evidence type="ECO:0000256" key="2">
    <source>
        <dbReference type="ARBA" id="ARBA00022490"/>
    </source>
</evidence>
<dbReference type="PROSITE" id="PS01075">
    <property type="entry name" value="ACETATE_KINASE_1"/>
    <property type="match status" value="1"/>
</dbReference>
<dbReference type="InterPro" id="IPR000890">
    <property type="entry name" value="Aliphatic_acid_kin_short-chain"/>
</dbReference>
<keyword evidence="5 9" id="KW-0547">Nucleotide-binding</keyword>
<evidence type="ECO:0000313" key="11">
    <source>
        <dbReference type="EMBL" id="TDK62765.1"/>
    </source>
</evidence>
<dbReference type="HAMAP" id="MF_00020">
    <property type="entry name" value="Acetate_kinase"/>
    <property type="match status" value="1"/>
</dbReference>
<dbReference type="PANTHER" id="PTHR21060">
    <property type="entry name" value="ACETATE KINASE"/>
    <property type="match status" value="1"/>
</dbReference>
<sequence>MNALSELVKKSGIILVLNAGSSSIKFTLFTAEATASQPVLNLICDGQMAGIGHAIHFHAVDGKHQTLVDQHLADGIDHDQALDLLLQWISQHFSENTIVVAGHRVVHGGDLYTAPVVIDDAVITQLRRLIPLAPLHQPHHIAAMVALRKLYPNLVQIACFDTAFHHTNSKLVTNYAIPRELTSEGVRRYGFHGLSYEYIASVLPTVMDGKIANGKVIVAHLGAGASMCAIEQGKSVASTMGFTALDGLPMSRRCGNIDPGVVLYLMQAKNMTADQISHLLYNDCGMLGVSGVSDDMKTLLASADPHAKEAIDLFVYRIARELGSLVAALGGVDALIFTAGIGEHAAPIRQKVAALSAWLGIEIDAETNLAADGNEPACLSSMEATVATWVIPTNEDLMIAQHTLRLFLSL</sequence>
<reference evidence="11 12" key="1">
    <citation type="submission" date="2019-03" db="EMBL/GenBank/DDBJ databases">
        <title>Sapientia aquatica gen. nov., sp. nov., isolated from a crater lake.</title>
        <authorList>
            <person name="Felfoldi T."/>
            <person name="Szabo A."/>
            <person name="Toth E."/>
            <person name="Schumann P."/>
            <person name="Keki Z."/>
            <person name="Marialigeti K."/>
            <person name="Mathe I."/>
        </authorList>
    </citation>
    <scope>NUCLEOTIDE SEQUENCE [LARGE SCALE GENOMIC DNA]</scope>
    <source>
        <strain evidence="11 12">SA-152</strain>
    </source>
</reference>
<dbReference type="InterPro" id="IPR043129">
    <property type="entry name" value="ATPase_NBD"/>
</dbReference>
<comment type="caution">
    <text evidence="9">Lacks conserved residue(s) required for the propagation of feature annotation.</text>
</comment>
<feature type="binding site" evidence="9">
    <location>
        <position position="395"/>
    </location>
    <ligand>
        <name>Mg(2+)</name>
        <dbReference type="ChEBI" id="CHEBI:18420"/>
    </ligand>
</feature>
<dbReference type="UniPathway" id="UPA00340">
    <property type="reaction ID" value="UER00458"/>
</dbReference>
<evidence type="ECO:0000256" key="7">
    <source>
        <dbReference type="ARBA" id="ARBA00022840"/>
    </source>
</evidence>
<evidence type="ECO:0000256" key="8">
    <source>
        <dbReference type="ARBA" id="ARBA00022842"/>
    </source>
</evidence>
<dbReference type="EMBL" id="SMYL01000010">
    <property type="protein sequence ID" value="TDK62765.1"/>
    <property type="molecule type" value="Genomic_DNA"/>
</dbReference>
<keyword evidence="8 9" id="KW-0460">Magnesium</keyword>
<dbReference type="GO" id="GO:0005524">
    <property type="term" value="F:ATP binding"/>
    <property type="evidence" value="ECO:0007669"/>
    <property type="project" value="UniProtKB-KW"/>
</dbReference>
<accession>A0A4R5VWT4</accession>
<feature type="site" description="Transition state stabilizer" evidence="9">
    <location>
        <position position="192"/>
    </location>
</feature>
<evidence type="ECO:0000256" key="9">
    <source>
        <dbReference type="HAMAP-Rule" id="MF_00020"/>
    </source>
</evidence>
<evidence type="ECO:0000256" key="6">
    <source>
        <dbReference type="ARBA" id="ARBA00022777"/>
    </source>
</evidence>
<dbReference type="Proteomes" id="UP000294829">
    <property type="component" value="Unassembled WGS sequence"/>
</dbReference>
<dbReference type="PANTHER" id="PTHR21060:SF21">
    <property type="entry name" value="ACETATE KINASE"/>
    <property type="match status" value="1"/>
</dbReference>
<feature type="binding site" evidence="9">
    <location>
        <position position="25"/>
    </location>
    <ligand>
        <name>ATP</name>
        <dbReference type="ChEBI" id="CHEBI:30616"/>
    </ligand>
</feature>
<feature type="site" description="Transition state stabilizer" evidence="9">
    <location>
        <position position="253"/>
    </location>
</feature>
<keyword evidence="6 9" id="KW-0418">Kinase</keyword>
<feature type="binding site" evidence="9">
    <location>
        <position position="104"/>
    </location>
    <ligand>
        <name>substrate</name>
    </ligand>
</feature>
<dbReference type="PRINTS" id="PR00471">
    <property type="entry name" value="ACETATEKNASE"/>
</dbReference>
<evidence type="ECO:0000256" key="10">
    <source>
        <dbReference type="RuleBase" id="RU003835"/>
    </source>
</evidence>
<dbReference type="OrthoDB" id="9802453at2"/>
<dbReference type="SUPFAM" id="SSF53067">
    <property type="entry name" value="Actin-like ATPase domain"/>
    <property type="match status" value="2"/>
</dbReference>
<keyword evidence="12" id="KW-1185">Reference proteome</keyword>
<comment type="caution">
    <text evidence="11">The sequence shown here is derived from an EMBL/GenBank/DDBJ whole genome shotgun (WGS) entry which is preliminary data.</text>
</comment>
<comment type="similarity">
    <text evidence="1 9 10">Belongs to the acetokinase family.</text>
</comment>
<evidence type="ECO:0000256" key="1">
    <source>
        <dbReference type="ARBA" id="ARBA00008748"/>
    </source>
</evidence>
<evidence type="ECO:0000256" key="3">
    <source>
        <dbReference type="ARBA" id="ARBA00022679"/>
    </source>
</evidence>
<dbReference type="GO" id="GO:0005829">
    <property type="term" value="C:cytosol"/>
    <property type="evidence" value="ECO:0007669"/>
    <property type="project" value="TreeGrafter"/>
</dbReference>
<evidence type="ECO:0000256" key="5">
    <source>
        <dbReference type="ARBA" id="ARBA00022741"/>
    </source>
</evidence>
<dbReference type="NCBIfam" id="TIGR00016">
    <property type="entry name" value="ackA"/>
    <property type="match status" value="1"/>
</dbReference>
<dbReference type="GO" id="GO:0006085">
    <property type="term" value="P:acetyl-CoA biosynthetic process"/>
    <property type="evidence" value="ECO:0007669"/>
    <property type="project" value="UniProtKB-UniRule"/>
</dbReference>
<dbReference type="InterPro" id="IPR023865">
    <property type="entry name" value="Aliphatic_acid_kinase_CS"/>
</dbReference>
<dbReference type="GO" id="GO:0000287">
    <property type="term" value="F:magnesium ion binding"/>
    <property type="evidence" value="ECO:0007669"/>
    <property type="project" value="UniProtKB-UniRule"/>
</dbReference>
<keyword evidence="2 9" id="KW-0963">Cytoplasm</keyword>
<dbReference type="EC" id="2.7.2.1" evidence="9"/>
<dbReference type="GO" id="GO:0008776">
    <property type="term" value="F:acetate kinase activity"/>
    <property type="evidence" value="ECO:0007669"/>
    <property type="project" value="UniProtKB-UniRule"/>
</dbReference>
<organism evidence="11 12">
    <name type="scientific">Sapientia aquatica</name>
    <dbReference type="NCBI Taxonomy" id="1549640"/>
    <lineage>
        <taxon>Bacteria</taxon>
        <taxon>Pseudomonadati</taxon>
        <taxon>Pseudomonadota</taxon>
        <taxon>Betaproteobacteria</taxon>
        <taxon>Burkholderiales</taxon>
        <taxon>Oxalobacteraceae</taxon>
        <taxon>Sapientia</taxon>
    </lineage>
</organism>
<dbReference type="GO" id="GO:0006083">
    <property type="term" value="P:acetate metabolic process"/>
    <property type="evidence" value="ECO:0007669"/>
    <property type="project" value="TreeGrafter"/>
</dbReference>
<dbReference type="PIRSF" id="PIRSF000722">
    <property type="entry name" value="Acetate_prop_kin"/>
    <property type="match status" value="1"/>
</dbReference>
<evidence type="ECO:0000256" key="4">
    <source>
        <dbReference type="ARBA" id="ARBA00022723"/>
    </source>
</evidence>
<evidence type="ECO:0000313" key="12">
    <source>
        <dbReference type="Proteomes" id="UP000294829"/>
    </source>
</evidence>
<dbReference type="AlphaFoldDB" id="A0A4R5VWT4"/>
<comment type="function">
    <text evidence="9">Catalyzes the formation of acetyl phosphate from acetate and ATP. Can also catalyze the reverse reaction.</text>
</comment>
<comment type="subcellular location">
    <subcellularLocation>
        <location evidence="9">Cytoplasm</location>
    </subcellularLocation>
</comment>